<evidence type="ECO:0000313" key="2">
    <source>
        <dbReference type="EMBL" id="KAH7446096.1"/>
    </source>
</evidence>
<dbReference type="OMA" id="SIGHEYR"/>
<dbReference type="PROSITE" id="PS50848">
    <property type="entry name" value="START"/>
    <property type="match status" value="1"/>
</dbReference>
<organism evidence="2 3">
    <name type="scientific">Ceratopteris richardii</name>
    <name type="common">Triangle waterfern</name>
    <dbReference type="NCBI Taxonomy" id="49495"/>
    <lineage>
        <taxon>Eukaryota</taxon>
        <taxon>Viridiplantae</taxon>
        <taxon>Streptophyta</taxon>
        <taxon>Embryophyta</taxon>
        <taxon>Tracheophyta</taxon>
        <taxon>Polypodiopsida</taxon>
        <taxon>Polypodiidae</taxon>
        <taxon>Polypodiales</taxon>
        <taxon>Pteridineae</taxon>
        <taxon>Pteridaceae</taxon>
        <taxon>Parkerioideae</taxon>
        <taxon>Ceratopteris</taxon>
    </lineage>
</organism>
<dbReference type="Proteomes" id="UP000825935">
    <property type="component" value="Chromosome 1"/>
</dbReference>
<comment type="caution">
    <text evidence="2">The sequence shown here is derived from an EMBL/GenBank/DDBJ whole genome shotgun (WGS) entry which is preliminary data.</text>
</comment>
<keyword evidence="3" id="KW-1185">Reference proteome</keyword>
<sequence length="741" mass="83917">MEENGPFGSTRSDGASFFKATELSPSPSESQADVVYEGPVYHLGVNRIGHHFCHRRYLRICGTYVQMYKKEPGNGDRPIRQGVISKFLKIEDMGRRKFEDEDLYVLKISNTLDGTTKGEIACKTALDASSWKNAFLQAKEEASARFSEGSGHMLESDGQFDLSGHRPRLRRYAQGLTRLIKIGRESEHFLRGDSLKGLSTDFKKGDDDIRDQQDWRCVRCVNGIRILEDVTSESNQKDKVLVLKSVGVVAASTSDVFEMLIDIHNPHRKQWDILTGDLELIEEVDGHHVILHGTFDPKYVRRWNSKRDFVFSQFWRHDPDNSYMIFQYPSFHKRCPKRPGYRRIQLNTTTWEIKPLPYNRPNSSSCVVTQTMEIRSTGWGKWRKKYFAKLDKTMPYIVLCQIAGLRDYFAASTTHIEHTVNIPTVRNDIIVRTSNEISEDDVTHDEFYDAIAGDVEGDDDEDIDEEIKSQKVRTHRFQSIALGLSAFVLPGSRKTELVNGPSTIEINPSHFEGSLLPASDGKSSNCWSDPGGGEFMVRGKTYFKDDIKVSGGDPLLKLVAVDWFKAENRIDSVAANKNSLVQSDAAQKLPFLLIINLQVPSTPNYSLVFYFGAPREIRKGSLLDRFVNGSDTFRDSRFKLIPQIVEGYWFVKRAVGTKACLLGKAVNCQYIRNNNYLEIDVDIGSSSVARSIIGLVLGHITNLVVDMAILIEGRAETELPEYLLGTMRVNRVDLDSAKQYD</sequence>
<name>A0A8T2VJY7_CERRI</name>
<dbReference type="Pfam" id="PF01852">
    <property type="entry name" value="START"/>
    <property type="match status" value="1"/>
</dbReference>
<evidence type="ECO:0000313" key="3">
    <source>
        <dbReference type="Proteomes" id="UP000825935"/>
    </source>
</evidence>
<dbReference type="CDD" id="cd00177">
    <property type="entry name" value="START"/>
    <property type="match status" value="1"/>
</dbReference>
<dbReference type="InterPro" id="IPR045096">
    <property type="entry name" value="EDR2-like"/>
</dbReference>
<dbReference type="SUPFAM" id="SSF55961">
    <property type="entry name" value="Bet v1-like"/>
    <property type="match status" value="1"/>
</dbReference>
<reference evidence="2" key="1">
    <citation type="submission" date="2021-08" db="EMBL/GenBank/DDBJ databases">
        <title>WGS assembly of Ceratopteris richardii.</title>
        <authorList>
            <person name="Marchant D.B."/>
            <person name="Chen G."/>
            <person name="Jenkins J."/>
            <person name="Shu S."/>
            <person name="Leebens-Mack J."/>
            <person name="Grimwood J."/>
            <person name="Schmutz J."/>
            <person name="Soltis P."/>
            <person name="Soltis D."/>
            <person name="Chen Z.-H."/>
        </authorList>
    </citation>
    <scope>NUCLEOTIDE SEQUENCE</scope>
    <source>
        <strain evidence="2">Whitten #5841</strain>
        <tissue evidence="2">Leaf</tissue>
    </source>
</reference>
<dbReference type="InterPro" id="IPR002913">
    <property type="entry name" value="START_lipid-bd_dom"/>
</dbReference>
<dbReference type="OrthoDB" id="9970435at2759"/>
<dbReference type="PANTHER" id="PTHR12136:SF47">
    <property type="entry name" value="ENHANCED DISEASE RESISTANCE PROTEIN (DUF1336)"/>
    <property type="match status" value="1"/>
</dbReference>
<feature type="domain" description="START" evidence="1">
    <location>
        <begin position="211"/>
        <end position="369"/>
    </location>
</feature>
<evidence type="ECO:0000259" key="1">
    <source>
        <dbReference type="PROSITE" id="PS50848"/>
    </source>
</evidence>
<proteinExistence type="predicted"/>
<dbReference type="GO" id="GO:0008289">
    <property type="term" value="F:lipid binding"/>
    <property type="evidence" value="ECO:0007669"/>
    <property type="project" value="InterPro"/>
</dbReference>
<dbReference type="EMBL" id="CM035406">
    <property type="protein sequence ID" value="KAH7446097.1"/>
    <property type="molecule type" value="Genomic_DNA"/>
</dbReference>
<dbReference type="InterPro" id="IPR023393">
    <property type="entry name" value="START-like_dom_sf"/>
</dbReference>
<gene>
    <name evidence="2" type="ORF">KP509_01G038900</name>
</gene>
<dbReference type="Pfam" id="PF07059">
    <property type="entry name" value="EDR2_C"/>
    <property type="match status" value="1"/>
</dbReference>
<protein>
    <recommendedName>
        <fullName evidence="1">START domain-containing protein</fullName>
    </recommendedName>
</protein>
<dbReference type="AlphaFoldDB" id="A0A8T2VJY7"/>
<dbReference type="PANTHER" id="PTHR12136">
    <property type="entry name" value="ENHANCED DISEASE RESISTANCE-RELATED"/>
    <property type="match status" value="1"/>
</dbReference>
<dbReference type="EMBL" id="CM035406">
    <property type="protein sequence ID" value="KAH7446094.1"/>
    <property type="molecule type" value="Genomic_DNA"/>
</dbReference>
<dbReference type="Gene3D" id="3.30.530.20">
    <property type="match status" value="1"/>
</dbReference>
<accession>A0A8T2VJY7</accession>
<dbReference type="EMBL" id="CM035406">
    <property type="protein sequence ID" value="KAH7446098.1"/>
    <property type="molecule type" value="Genomic_DNA"/>
</dbReference>
<dbReference type="EMBL" id="CM035406">
    <property type="protein sequence ID" value="KAH7446096.1"/>
    <property type="molecule type" value="Genomic_DNA"/>
</dbReference>
<dbReference type="InterPro" id="IPR009769">
    <property type="entry name" value="EDR2_C"/>
</dbReference>